<reference evidence="17 18" key="1">
    <citation type="submission" date="2020-09" db="EMBL/GenBank/DDBJ databases">
        <title>Sphingomonas sp., a new species isolated from pork steak.</title>
        <authorList>
            <person name="Heidler von Heilborn D."/>
        </authorList>
    </citation>
    <scope>NUCLEOTIDE SEQUENCE [LARGE SCALE GENOMIC DNA]</scope>
    <source>
        <strain evidence="18">S8-3T</strain>
    </source>
</reference>
<evidence type="ECO:0000256" key="11">
    <source>
        <dbReference type="PROSITE-ProRule" id="PRU01360"/>
    </source>
</evidence>
<dbReference type="InterPro" id="IPR039426">
    <property type="entry name" value="TonB-dep_rcpt-like"/>
</dbReference>
<sequence>MPTEPRHPRFHAGPKLLLLATAITGLAGTAHAQTTTDDTAVSPSTRPAETEQGGDIVVTALKRSTSIQNTPLAITAVTGQTLGTMGITDSTSLARVSPGLVVRESGFSGSRLTIRNIRAAGEATVGLYYDETPVIGSAGVNADAGGTTPTIRLFDVERVEVLRGPQGTLYGSSSMAGTVRMIFNKPDLETISATVAGQMSDVAHGGVGFQNQAMLNVPLIDGKLAIRAVGFYQDSPGYIDNITLGQKDINGQVSKGGRLMLRAEPIEGLTIDALAVIQDQRGSLNDYYLAAGAYKTTYEALEPLSDKTRLYSGTINWDLGPVTLTAIGSHAYRNFNYSYDFSSFFRTFGALYPVGSPNYIAFNSQAPSVANSPQITKTDSAEARISSSGHGPLQWTAGFYYSNRDGDFQSNIVRVNPGNGEILPITTSTLLGQRVITDQLKQTAGFGEATYDITDRLSVTGGIRYFHYSRRVTGAVTVPDPIVGFVAGPATDQSSSENGWLYKANASYKLADRVMVYATASSGQRPGGVNQTVGLPASLQTYASDHLWNYELGLKSMFFDRMLTFNADVFQIDWQNMQTSGTLPGTNFAFIANAGKARVRGAEVEATLVPLTGLQLQASGSYIDAHLLENQANQTLVAPGLKGDPVPYVPKVTVQGSVQYSWALNPNIKGLLRSDVYYSGSSWTEFRHTSAFQRELPAYTTIGLRAGISGTDDDWSVALFANNLTNSAAIVAKLSANAFGGLDKVRAISITPRTIGIDLTKHF</sequence>
<protein>
    <submittedName>
        <fullName evidence="17">TonB-dependent receptor</fullName>
    </submittedName>
</protein>
<evidence type="ECO:0000256" key="1">
    <source>
        <dbReference type="ARBA" id="ARBA00004571"/>
    </source>
</evidence>
<organism evidence="17 18">
    <name type="scientific">Sphingomonas alpina</name>
    <dbReference type="NCBI Taxonomy" id="653931"/>
    <lineage>
        <taxon>Bacteria</taxon>
        <taxon>Pseudomonadati</taxon>
        <taxon>Pseudomonadota</taxon>
        <taxon>Alphaproteobacteria</taxon>
        <taxon>Sphingomonadales</taxon>
        <taxon>Sphingomonadaceae</taxon>
        <taxon>Sphingomonas</taxon>
    </lineage>
</organism>
<comment type="similarity">
    <text evidence="11 12">Belongs to the TonB-dependent receptor family.</text>
</comment>
<keyword evidence="10 11" id="KW-0998">Cell outer membrane</keyword>
<dbReference type="KEGG" id="spap:H3Z74_23325"/>
<dbReference type="RefSeq" id="WP_187761838.1">
    <property type="nucleotide sequence ID" value="NZ_CP061038.1"/>
</dbReference>
<feature type="compositionally biased region" description="Low complexity" evidence="13">
    <location>
        <begin position="31"/>
        <end position="40"/>
    </location>
</feature>
<comment type="subcellular location">
    <subcellularLocation>
        <location evidence="1 11">Cell outer membrane</location>
        <topology evidence="1 11">Multi-pass membrane protein</topology>
    </subcellularLocation>
</comment>
<keyword evidence="9 11" id="KW-0472">Membrane</keyword>
<dbReference type="Pfam" id="PF07715">
    <property type="entry name" value="Plug"/>
    <property type="match status" value="1"/>
</dbReference>
<dbReference type="InterPro" id="IPR036942">
    <property type="entry name" value="Beta-barrel_TonB_sf"/>
</dbReference>
<dbReference type="CDD" id="cd01347">
    <property type="entry name" value="ligand_gated_channel"/>
    <property type="match status" value="1"/>
</dbReference>
<keyword evidence="8 12" id="KW-0798">TonB box</keyword>
<evidence type="ECO:0000256" key="13">
    <source>
        <dbReference type="SAM" id="MobiDB-lite"/>
    </source>
</evidence>
<keyword evidence="2 11" id="KW-0813">Transport</keyword>
<gene>
    <name evidence="17" type="ORF">H3Z74_23325</name>
</gene>
<feature type="domain" description="TonB-dependent receptor plug" evidence="16">
    <location>
        <begin position="67"/>
        <end position="178"/>
    </location>
</feature>
<evidence type="ECO:0000256" key="7">
    <source>
        <dbReference type="ARBA" id="ARBA00023065"/>
    </source>
</evidence>
<evidence type="ECO:0000256" key="6">
    <source>
        <dbReference type="ARBA" id="ARBA00023004"/>
    </source>
</evidence>
<evidence type="ECO:0000256" key="4">
    <source>
        <dbReference type="ARBA" id="ARBA00022496"/>
    </source>
</evidence>
<evidence type="ECO:0000256" key="12">
    <source>
        <dbReference type="RuleBase" id="RU003357"/>
    </source>
</evidence>
<name>A0A7H0LIM4_9SPHN</name>
<keyword evidence="6" id="KW-0408">Iron</keyword>
<evidence type="ECO:0000259" key="16">
    <source>
        <dbReference type="Pfam" id="PF07715"/>
    </source>
</evidence>
<feature type="signal peptide" evidence="14">
    <location>
        <begin position="1"/>
        <end position="32"/>
    </location>
</feature>
<dbReference type="Gene3D" id="2.40.170.20">
    <property type="entry name" value="TonB-dependent receptor, beta-barrel domain"/>
    <property type="match status" value="1"/>
</dbReference>
<dbReference type="Pfam" id="PF00593">
    <property type="entry name" value="TonB_dep_Rec_b-barrel"/>
    <property type="match status" value="1"/>
</dbReference>
<keyword evidence="4" id="KW-0410">Iron transport</keyword>
<feature type="domain" description="TonB-dependent receptor-like beta-barrel" evidence="15">
    <location>
        <begin position="300"/>
        <end position="724"/>
    </location>
</feature>
<accession>A0A7H0LIM4</accession>
<feature type="region of interest" description="Disordered" evidence="13">
    <location>
        <begin position="31"/>
        <end position="53"/>
    </location>
</feature>
<dbReference type="AlphaFoldDB" id="A0A7H0LIM4"/>
<dbReference type="GO" id="GO:0009279">
    <property type="term" value="C:cell outer membrane"/>
    <property type="evidence" value="ECO:0007669"/>
    <property type="project" value="UniProtKB-SubCell"/>
</dbReference>
<dbReference type="PANTHER" id="PTHR32552">
    <property type="entry name" value="FERRICHROME IRON RECEPTOR-RELATED"/>
    <property type="match status" value="1"/>
</dbReference>
<keyword evidence="7" id="KW-0406">Ion transport</keyword>
<proteinExistence type="inferred from homology"/>
<evidence type="ECO:0000313" key="18">
    <source>
        <dbReference type="Proteomes" id="UP000516148"/>
    </source>
</evidence>
<dbReference type="InterPro" id="IPR012910">
    <property type="entry name" value="Plug_dom"/>
</dbReference>
<evidence type="ECO:0000256" key="5">
    <source>
        <dbReference type="ARBA" id="ARBA00022692"/>
    </source>
</evidence>
<keyword evidence="17" id="KW-0675">Receptor</keyword>
<evidence type="ECO:0000256" key="8">
    <source>
        <dbReference type="ARBA" id="ARBA00023077"/>
    </source>
</evidence>
<dbReference type="PANTHER" id="PTHR32552:SF81">
    <property type="entry name" value="TONB-DEPENDENT OUTER MEMBRANE RECEPTOR"/>
    <property type="match status" value="1"/>
</dbReference>
<keyword evidence="3 11" id="KW-1134">Transmembrane beta strand</keyword>
<feature type="chain" id="PRO_5028823679" evidence="14">
    <location>
        <begin position="33"/>
        <end position="763"/>
    </location>
</feature>
<evidence type="ECO:0000256" key="2">
    <source>
        <dbReference type="ARBA" id="ARBA00022448"/>
    </source>
</evidence>
<evidence type="ECO:0000256" key="10">
    <source>
        <dbReference type="ARBA" id="ARBA00023237"/>
    </source>
</evidence>
<keyword evidence="5 11" id="KW-0812">Transmembrane</keyword>
<keyword evidence="14" id="KW-0732">Signal</keyword>
<evidence type="ECO:0000313" key="17">
    <source>
        <dbReference type="EMBL" id="QNQ09527.1"/>
    </source>
</evidence>
<evidence type="ECO:0000256" key="14">
    <source>
        <dbReference type="SAM" id="SignalP"/>
    </source>
</evidence>
<dbReference type="Proteomes" id="UP000516148">
    <property type="component" value="Chromosome"/>
</dbReference>
<dbReference type="InterPro" id="IPR000531">
    <property type="entry name" value="Beta-barrel_TonB"/>
</dbReference>
<keyword evidence="18" id="KW-1185">Reference proteome</keyword>
<dbReference type="PROSITE" id="PS52016">
    <property type="entry name" value="TONB_DEPENDENT_REC_3"/>
    <property type="match status" value="1"/>
</dbReference>
<dbReference type="EMBL" id="CP061038">
    <property type="protein sequence ID" value="QNQ09527.1"/>
    <property type="molecule type" value="Genomic_DNA"/>
</dbReference>
<evidence type="ECO:0000259" key="15">
    <source>
        <dbReference type="Pfam" id="PF00593"/>
    </source>
</evidence>
<dbReference type="SUPFAM" id="SSF56935">
    <property type="entry name" value="Porins"/>
    <property type="match status" value="1"/>
</dbReference>
<evidence type="ECO:0000256" key="3">
    <source>
        <dbReference type="ARBA" id="ARBA00022452"/>
    </source>
</evidence>
<evidence type="ECO:0000256" key="9">
    <source>
        <dbReference type="ARBA" id="ARBA00023136"/>
    </source>
</evidence>
<dbReference type="GO" id="GO:0006826">
    <property type="term" value="P:iron ion transport"/>
    <property type="evidence" value="ECO:0007669"/>
    <property type="project" value="UniProtKB-KW"/>
</dbReference>